<accession>A0ABQ3GGX9</accession>
<organism evidence="1 2">
    <name type="scientific">Zhihengliuella salsuginis</name>
    <dbReference type="NCBI Taxonomy" id="578222"/>
    <lineage>
        <taxon>Bacteria</taxon>
        <taxon>Bacillati</taxon>
        <taxon>Actinomycetota</taxon>
        <taxon>Actinomycetes</taxon>
        <taxon>Micrococcales</taxon>
        <taxon>Micrococcaceae</taxon>
        <taxon>Zhihengliuella</taxon>
    </lineage>
</organism>
<dbReference type="Gene3D" id="3.90.1530.30">
    <property type="match status" value="1"/>
</dbReference>
<reference evidence="2" key="1">
    <citation type="journal article" date="2019" name="Int. J. Syst. Evol. Microbiol.">
        <title>The Global Catalogue of Microorganisms (GCM) 10K type strain sequencing project: providing services to taxonomists for standard genome sequencing and annotation.</title>
        <authorList>
            <consortium name="The Broad Institute Genomics Platform"/>
            <consortium name="The Broad Institute Genome Sequencing Center for Infectious Disease"/>
            <person name="Wu L."/>
            <person name="Ma J."/>
        </authorList>
    </citation>
    <scope>NUCLEOTIDE SEQUENCE [LARGE SCALE GENOMIC DNA]</scope>
    <source>
        <strain evidence="2">KCTC 19466</strain>
    </source>
</reference>
<dbReference type="EMBL" id="BMXK01000004">
    <property type="protein sequence ID" value="GHD04358.1"/>
    <property type="molecule type" value="Genomic_DNA"/>
</dbReference>
<dbReference type="Proteomes" id="UP000642819">
    <property type="component" value="Unassembled WGS sequence"/>
</dbReference>
<gene>
    <name evidence="1" type="ORF">GCM10008096_11590</name>
</gene>
<evidence type="ECO:0000313" key="2">
    <source>
        <dbReference type="Proteomes" id="UP000642819"/>
    </source>
</evidence>
<proteinExistence type="predicted"/>
<protein>
    <recommendedName>
        <fullName evidence="3">ParB/Sulfiredoxin domain-containing protein</fullName>
    </recommendedName>
</protein>
<evidence type="ECO:0008006" key="3">
    <source>
        <dbReference type="Google" id="ProtNLM"/>
    </source>
</evidence>
<keyword evidence="2" id="KW-1185">Reference proteome</keyword>
<name>A0ABQ3GGX9_9MICC</name>
<evidence type="ECO:0000313" key="1">
    <source>
        <dbReference type="EMBL" id="GHD04358.1"/>
    </source>
</evidence>
<comment type="caution">
    <text evidence="1">The sequence shown here is derived from an EMBL/GenBank/DDBJ whole genome shotgun (WGS) entry which is preliminary data.</text>
</comment>
<sequence>MVTYSPYMVALDEILLDPNNFRFRGPGTAIEVAESRFAEKSVQDAALERIVSDGVTEVKRSIAENGFVPVERIVVRPLKIESSSQTDESGDSATGSSHYVVVEGNRRTAALKLLRKEHASGAALKSSVSDVFDAVPVLLASDASDDDLLAIMGIRHVGGPKEWGGYQSALLVYELMEDSGIDARQVASRLGLTVQEVNRRHRAFSALTQMAKDSEYGELVTPDFYAIFHEVVGQPKLRDWLGWDNSEYELTDSNNREQLYFWLTGDADAPKKITSYGDIRDLKLIIENPDALSAMQDDDQSLADALAIVKSEAKATKWLPNAKAALVSLRDMSLETMENLDDDGVQVLTSLKEKSSAVLRAVNAARSTDEDAVSD</sequence>
<dbReference type="CDD" id="cd16387">
    <property type="entry name" value="ParB_N_Srx"/>
    <property type="match status" value="1"/>
</dbReference>